<evidence type="ECO:0000256" key="22">
    <source>
        <dbReference type="ARBA" id="ARBA00047826"/>
    </source>
</evidence>
<evidence type="ECO:0000256" key="19">
    <source>
        <dbReference type="ARBA" id="ARBA00039984"/>
    </source>
</evidence>
<comment type="caution">
    <text evidence="23">Lacks conserved residue(s) required for the propagation of feature annotation.</text>
</comment>
<dbReference type="InterPro" id="IPR018083">
    <property type="entry name" value="Sterol_reductase_CS"/>
</dbReference>
<evidence type="ECO:0000313" key="24">
    <source>
        <dbReference type="EMBL" id="KXH32784.1"/>
    </source>
</evidence>
<dbReference type="InterPro" id="IPR001171">
    <property type="entry name" value="ERG24_DHCR-like"/>
</dbReference>
<keyword evidence="13 23" id="KW-0756">Sterol biosynthesis</keyword>
<feature type="transmembrane region" description="Helical" evidence="23">
    <location>
        <begin position="329"/>
        <end position="348"/>
    </location>
</feature>
<dbReference type="OrthoDB" id="5326588at2759"/>
<dbReference type="GO" id="GO:0016132">
    <property type="term" value="P:brassinosteroid biosynthetic process"/>
    <property type="evidence" value="ECO:0007669"/>
    <property type="project" value="TreeGrafter"/>
</dbReference>
<dbReference type="GO" id="GO:0047598">
    <property type="term" value="F:7-dehydrocholesterol reductase activity"/>
    <property type="evidence" value="ECO:0007669"/>
    <property type="project" value="UniProtKB-EC"/>
</dbReference>
<evidence type="ECO:0000256" key="15">
    <source>
        <dbReference type="ARBA" id="ARBA00023136"/>
    </source>
</evidence>
<dbReference type="Proteomes" id="UP000070328">
    <property type="component" value="Unassembled WGS sequence"/>
</dbReference>
<comment type="similarity">
    <text evidence="3 23">Belongs to the ERG4/ERG24 family.</text>
</comment>
<sequence length="469" mass="53133">MESLDVPLAPESTFVRMRKGYPRSRLQLEPAQRPTWGRSSRGSWMRSVGSLLLVMLAPTLVISTTVAISAFQGSLSDFLKAALQDGLISVVWLNWPCFSLKSTGVFALWVLFQGILFRYLPGPVHNGQRSPAGHLLTYRTNGLNAWFVTHAFAAALCYFGILDPAFIPKNWGGLVLTMNAAGLLLSVLAFIKAHLRPTHADDRKFSGSIFYDFYMGIEHNPRLWGDFDLKLFTNGRPGIIAWTLIDLSNIAYQYEIHGRIDPNIVLVTILHAVYVLDFFVNESWYLRTIDIAHDHFGFYLAWGSFVWLPSMYTIQTQFLGLYPTRTSTFHQVAIFSIGVAGYIIFRAVNSQKDRVRRSNGDCYIWGKPAKVLVASYKTSDGQSHQSLLICSGWWGWSRHANYFGDLLLSTAMCALVGSSNCLVWFYAMFMTILLVHRCIRDEARCSAKYGPVWEDYCRTVPWRIVPGIW</sequence>
<evidence type="ECO:0000256" key="20">
    <source>
        <dbReference type="ARBA" id="ARBA00042688"/>
    </source>
</evidence>
<comment type="catalytic activity">
    <reaction evidence="21">
        <text>cholesterol + NADP(+) = 7-dehydrocholesterol + NADPH + H(+)</text>
        <dbReference type="Rhea" id="RHEA:23984"/>
        <dbReference type="ChEBI" id="CHEBI:15378"/>
        <dbReference type="ChEBI" id="CHEBI:16113"/>
        <dbReference type="ChEBI" id="CHEBI:17759"/>
        <dbReference type="ChEBI" id="CHEBI:57783"/>
        <dbReference type="ChEBI" id="CHEBI:58349"/>
        <dbReference type="EC" id="1.3.1.21"/>
    </reaction>
    <physiologicalReaction direction="right-to-left" evidence="21">
        <dbReference type="Rhea" id="RHEA:23986"/>
    </physiologicalReaction>
</comment>
<evidence type="ECO:0000256" key="11">
    <source>
        <dbReference type="ARBA" id="ARBA00022989"/>
    </source>
</evidence>
<keyword evidence="11 23" id="KW-1133">Transmembrane helix</keyword>
<evidence type="ECO:0000256" key="12">
    <source>
        <dbReference type="ARBA" id="ARBA00023002"/>
    </source>
</evidence>
<feature type="transmembrane region" description="Helical" evidence="23">
    <location>
        <begin position="406"/>
        <end position="435"/>
    </location>
</feature>
<comment type="catalytic activity">
    <reaction evidence="22">
        <text>7-dehydrodesmosterol + NADPH + H(+) = desmosterol + NADP(+)</text>
        <dbReference type="Rhea" id="RHEA:46740"/>
        <dbReference type="ChEBI" id="CHEBI:15378"/>
        <dbReference type="ChEBI" id="CHEBI:17737"/>
        <dbReference type="ChEBI" id="CHEBI:27910"/>
        <dbReference type="ChEBI" id="CHEBI:57783"/>
        <dbReference type="ChEBI" id="CHEBI:58349"/>
    </reaction>
    <physiologicalReaction direction="left-to-right" evidence="22">
        <dbReference type="Rhea" id="RHEA:46741"/>
    </physiologicalReaction>
</comment>
<keyword evidence="10 23" id="KW-0752">Steroid biosynthesis</keyword>
<keyword evidence="6 23" id="KW-0812">Transmembrane</keyword>
<evidence type="ECO:0000256" key="6">
    <source>
        <dbReference type="ARBA" id="ARBA00022692"/>
    </source>
</evidence>
<protein>
    <recommendedName>
        <fullName evidence="19">7-dehydrocholesterol reductase</fullName>
        <ecNumber evidence="18">1.3.1.21</ecNumber>
    </recommendedName>
    <alternativeName>
        <fullName evidence="20">Sterol Delta(7)-reductase</fullName>
    </alternativeName>
</protein>
<keyword evidence="15 23" id="KW-0472">Membrane</keyword>
<evidence type="ECO:0000256" key="14">
    <source>
        <dbReference type="ARBA" id="ARBA00023098"/>
    </source>
</evidence>
<keyword evidence="12 23" id="KW-0560">Oxidoreductase</keyword>
<dbReference type="EMBL" id="JFBX01000628">
    <property type="protein sequence ID" value="KXH32784.1"/>
    <property type="molecule type" value="Genomic_DNA"/>
</dbReference>
<evidence type="ECO:0000256" key="17">
    <source>
        <dbReference type="ARBA" id="ARBA00023221"/>
    </source>
</evidence>
<dbReference type="EC" id="1.3.1.21" evidence="18"/>
<gene>
    <name evidence="24" type="ORF">CSIM01_04277</name>
</gene>
<feature type="transmembrane region" description="Helical" evidence="23">
    <location>
        <begin position="173"/>
        <end position="195"/>
    </location>
</feature>
<evidence type="ECO:0000256" key="16">
    <source>
        <dbReference type="ARBA" id="ARBA00023166"/>
    </source>
</evidence>
<comment type="subcellular location">
    <subcellularLocation>
        <location evidence="1">Endoplasmic reticulum membrane</location>
        <topology evidence="1">Multi-pass membrane protein</topology>
    </subcellularLocation>
</comment>
<evidence type="ECO:0000256" key="10">
    <source>
        <dbReference type="ARBA" id="ARBA00022955"/>
    </source>
</evidence>
<dbReference type="PANTHER" id="PTHR21257:SF38">
    <property type="entry name" value="7-DEHYDROCHOLESTEROL REDUCTASE"/>
    <property type="match status" value="1"/>
</dbReference>
<comment type="pathway">
    <text evidence="2">Steroid biosynthesis; cholesterol biosynthesis.</text>
</comment>
<evidence type="ECO:0000256" key="21">
    <source>
        <dbReference type="ARBA" id="ARBA00047795"/>
    </source>
</evidence>
<evidence type="ECO:0000256" key="8">
    <source>
        <dbReference type="ARBA" id="ARBA00022824"/>
    </source>
</evidence>
<evidence type="ECO:0000256" key="13">
    <source>
        <dbReference type="ARBA" id="ARBA00023011"/>
    </source>
</evidence>
<dbReference type="Pfam" id="PF01222">
    <property type="entry name" value="ERG4_ERG24"/>
    <property type="match status" value="1"/>
</dbReference>
<evidence type="ECO:0000256" key="1">
    <source>
        <dbReference type="ARBA" id="ARBA00004477"/>
    </source>
</evidence>
<evidence type="ECO:0000256" key="4">
    <source>
        <dbReference type="ARBA" id="ARBA00022516"/>
    </source>
</evidence>
<dbReference type="FunFam" id="1.20.120.1630:FF:000004">
    <property type="entry name" value="7-dehydrocholesterol reductase"/>
    <property type="match status" value="1"/>
</dbReference>
<evidence type="ECO:0000256" key="2">
    <source>
        <dbReference type="ARBA" id="ARBA00004770"/>
    </source>
</evidence>
<reference evidence="24 25" key="1">
    <citation type="submission" date="2014-02" db="EMBL/GenBank/DDBJ databases">
        <title>The genome sequence of Colletotrichum simmondsii CBS122122.</title>
        <authorList>
            <person name="Baroncelli R."/>
            <person name="Thon M.R."/>
        </authorList>
    </citation>
    <scope>NUCLEOTIDE SEQUENCE [LARGE SCALE GENOMIC DNA]</scope>
    <source>
        <strain evidence="24 25">CBS122122</strain>
    </source>
</reference>
<feature type="transmembrane region" description="Helical" evidence="23">
    <location>
        <begin position="48"/>
        <end position="71"/>
    </location>
</feature>
<name>A0A135SA48_9PEZI</name>
<keyword evidence="7" id="KW-0152">Cholesterol biosynthesis</keyword>
<evidence type="ECO:0000256" key="3">
    <source>
        <dbReference type="ARBA" id="ARBA00005402"/>
    </source>
</evidence>
<dbReference type="AlphaFoldDB" id="A0A135SA48"/>
<feature type="transmembrane region" description="Helical" evidence="23">
    <location>
        <begin position="296"/>
        <end position="314"/>
    </location>
</feature>
<evidence type="ECO:0000256" key="18">
    <source>
        <dbReference type="ARBA" id="ARBA00038851"/>
    </source>
</evidence>
<evidence type="ECO:0000256" key="7">
    <source>
        <dbReference type="ARBA" id="ARBA00022778"/>
    </source>
</evidence>
<evidence type="ECO:0000313" key="25">
    <source>
        <dbReference type="Proteomes" id="UP000070328"/>
    </source>
</evidence>
<dbReference type="GO" id="GO:0006695">
    <property type="term" value="P:cholesterol biosynthetic process"/>
    <property type="evidence" value="ECO:0007669"/>
    <property type="project" value="UniProtKB-KW"/>
</dbReference>
<keyword evidence="5" id="KW-0153">Cholesterol metabolism</keyword>
<feature type="transmembrane region" description="Helical" evidence="23">
    <location>
        <begin position="141"/>
        <end position="161"/>
    </location>
</feature>
<keyword evidence="9" id="KW-0521">NADP</keyword>
<keyword evidence="16 23" id="KW-1207">Sterol metabolism</keyword>
<dbReference type="GO" id="GO:0005789">
    <property type="term" value="C:endoplasmic reticulum membrane"/>
    <property type="evidence" value="ECO:0007669"/>
    <property type="project" value="UniProtKB-SubCell"/>
</dbReference>
<keyword evidence="14 23" id="KW-0443">Lipid metabolism</keyword>
<evidence type="ECO:0000256" key="23">
    <source>
        <dbReference type="RuleBase" id="RU369120"/>
    </source>
</evidence>
<keyword evidence="8" id="KW-0256">Endoplasmic reticulum</keyword>
<keyword evidence="17 23" id="KW-0753">Steroid metabolism</keyword>
<keyword evidence="4 23" id="KW-0444">Lipid biosynthesis</keyword>
<dbReference type="PANTHER" id="PTHR21257">
    <property type="entry name" value="DELTA(14)-STEROL REDUCTASE"/>
    <property type="match status" value="1"/>
</dbReference>
<dbReference type="Gene3D" id="1.20.120.1630">
    <property type="match status" value="1"/>
</dbReference>
<accession>A0A135SA48</accession>
<evidence type="ECO:0000256" key="5">
    <source>
        <dbReference type="ARBA" id="ARBA00022548"/>
    </source>
</evidence>
<evidence type="ECO:0000256" key="9">
    <source>
        <dbReference type="ARBA" id="ARBA00022857"/>
    </source>
</evidence>
<keyword evidence="25" id="KW-1185">Reference proteome</keyword>
<comment type="caution">
    <text evidence="24">The sequence shown here is derived from an EMBL/GenBank/DDBJ whole genome shotgun (WGS) entry which is preliminary data.</text>
</comment>
<dbReference type="PROSITE" id="PS01018">
    <property type="entry name" value="STEROL_REDUCT_2"/>
    <property type="match status" value="1"/>
</dbReference>
<organism evidence="24 25">
    <name type="scientific">Colletotrichum simmondsii</name>
    <dbReference type="NCBI Taxonomy" id="703756"/>
    <lineage>
        <taxon>Eukaryota</taxon>
        <taxon>Fungi</taxon>
        <taxon>Dikarya</taxon>
        <taxon>Ascomycota</taxon>
        <taxon>Pezizomycotina</taxon>
        <taxon>Sordariomycetes</taxon>
        <taxon>Hypocreomycetidae</taxon>
        <taxon>Glomerellales</taxon>
        <taxon>Glomerellaceae</taxon>
        <taxon>Colletotrichum</taxon>
        <taxon>Colletotrichum acutatum species complex</taxon>
    </lineage>
</organism>
<proteinExistence type="inferred from homology"/>